<dbReference type="AlphaFoldDB" id="A0A317CIL1"/>
<organism evidence="3 4">
    <name type="scientific">Leucothrix arctica</name>
    <dbReference type="NCBI Taxonomy" id="1481894"/>
    <lineage>
        <taxon>Bacteria</taxon>
        <taxon>Pseudomonadati</taxon>
        <taxon>Pseudomonadota</taxon>
        <taxon>Gammaproteobacteria</taxon>
        <taxon>Thiotrichales</taxon>
        <taxon>Thiotrichaceae</taxon>
        <taxon>Leucothrix</taxon>
    </lineage>
</organism>
<feature type="signal peptide" evidence="2">
    <location>
        <begin position="1"/>
        <end position="26"/>
    </location>
</feature>
<evidence type="ECO:0000256" key="2">
    <source>
        <dbReference type="SAM" id="SignalP"/>
    </source>
</evidence>
<proteinExistence type="predicted"/>
<comment type="caution">
    <text evidence="3">The sequence shown here is derived from an EMBL/GenBank/DDBJ whole genome shotgun (WGS) entry which is preliminary data.</text>
</comment>
<dbReference type="RefSeq" id="WP_109823132.1">
    <property type="nucleotide sequence ID" value="NZ_QGKL01000029.1"/>
</dbReference>
<accession>A0A317CIL1</accession>
<dbReference type="Proteomes" id="UP000245506">
    <property type="component" value="Unassembled WGS sequence"/>
</dbReference>
<evidence type="ECO:0000313" key="4">
    <source>
        <dbReference type="Proteomes" id="UP000245506"/>
    </source>
</evidence>
<protein>
    <submittedName>
        <fullName evidence="3">Uncharacterized protein</fullName>
    </submittedName>
</protein>
<keyword evidence="4" id="KW-1185">Reference proteome</keyword>
<evidence type="ECO:0000313" key="3">
    <source>
        <dbReference type="EMBL" id="PWQ96160.1"/>
    </source>
</evidence>
<dbReference type="EMBL" id="QGKL01000029">
    <property type="protein sequence ID" value="PWQ96160.1"/>
    <property type="molecule type" value="Genomic_DNA"/>
</dbReference>
<dbReference type="Gene3D" id="2.180.10.10">
    <property type="entry name" value="RHS repeat-associated core"/>
    <property type="match status" value="1"/>
</dbReference>
<keyword evidence="2" id="KW-0732">Signal</keyword>
<evidence type="ECO:0000256" key="1">
    <source>
        <dbReference type="SAM" id="MobiDB-lite"/>
    </source>
</evidence>
<feature type="chain" id="PRO_5016388914" evidence="2">
    <location>
        <begin position="27"/>
        <end position="639"/>
    </location>
</feature>
<dbReference type="PROSITE" id="PS51257">
    <property type="entry name" value="PROKAR_LIPOPROTEIN"/>
    <property type="match status" value="1"/>
</dbReference>
<name>A0A317CIL1_9GAMM</name>
<dbReference type="OrthoDB" id="5592990at2"/>
<reference evidence="3 4" key="1">
    <citation type="submission" date="2018-05" db="EMBL/GenBank/DDBJ databases">
        <title>Leucothrix arctica sp. nov., isolated from Arctic seawater.</title>
        <authorList>
            <person name="Choi A."/>
            <person name="Baek K."/>
        </authorList>
    </citation>
    <scope>NUCLEOTIDE SEQUENCE [LARGE SCALE GENOMIC DNA]</scope>
    <source>
        <strain evidence="3 4">IMCC9719</strain>
    </source>
</reference>
<sequence length="639" mass="69530">MNKKTISRATKLKPLLPILLSVGLSACNSSSNKSATIETLSGKIVGVQVEGLSYKTPSFSGETSADGSFTYKTGETVSFFVGDIAVGETKGSTEVTFFDLAGIANPAAVSQDARAKLQDNTTVHEHDKLSNLVVFFDAIDEDGNYANGITVPSQLNELALGKTLDIKGTSFQDFEKQFGDSQLLDDAVAAGVWTRAPETTPAMTALDMFYKNIGEPVQLSVVTETLTDSGNDGTINKKNTTTYDEFGNKSGEYKDYDNDGTPESQEIWTYNEALTTLEHKADKNGNDIFESTDSTTTVLYDDSVTASDTQVYAYYNDETGTLEYKSTQTLSYSADGELSKSENLYESPNSTGKSSSIYTRDADGRLTKLEIDDGSDGSIDRIETHLFNEVTKASSTEIDTNADGVADEISYATYDDNSNILTYSEDSNADGVIDALETNTYDANGNPVKMTSEVNGEVIKVIDREYNTAGNKLSEQLTDSTDSDNNSLETYQYGADGNLKIHTIYSWLNGVKYLQYQTFHDANGGRSLMKYDEYAEVTQTESTSYDDQGNLLETSSFSYQDGVESSSLVKVYSYDSENRLSKVTETANGSLVDSKNYVYDSAGNLTSIVNDAISESGSVSTESYVYDNVASWTTLYSSL</sequence>
<gene>
    <name evidence="3" type="ORF">DKT75_09185</name>
</gene>
<feature type="region of interest" description="Disordered" evidence="1">
    <location>
        <begin position="333"/>
        <end position="358"/>
    </location>
</feature>
<feature type="compositionally biased region" description="Polar residues" evidence="1">
    <location>
        <begin position="341"/>
        <end position="358"/>
    </location>
</feature>